<evidence type="ECO:0000256" key="7">
    <source>
        <dbReference type="ARBA" id="ARBA00048478"/>
    </source>
</evidence>
<evidence type="ECO:0000256" key="6">
    <source>
        <dbReference type="ARBA" id="ARBA00047615"/>
    </source>
</evidence>
<keyword evidence="4 8" id="KW-0418">Kinase</keyword>
<comment type="catalytic activity">
    <reaction evidence="7 8">
        <text>CMP + ATP = CDP + ADP</text>
        <dbReference type="Rhea" id="RHEA:11600"/>
        <dbReference type="ChEBI" id="CHEBI:30616"/>
        <dbReference type="ChEBI" id="CHEBI:58069"/>
        <dbReference type="ChEBI" id="CHEBI:60377"/>
        <dbReference type="ChEBI" id="CHEBI:456216"/>
        <dbReference type="EC" id="2.7.4.25"/>
    </reaction>
</comment>
<dbReference type="SUPFAM" id="SSF52540">
    <property type="entry name" value="P-loop containing nucleoside triphosphate hydrolases"/>
    <property type="match status" value="1"/>
</dbReference>
<evidence type="ECO:0000256" key="3">
    <source>
        <dbReference type="ARBA" id="ARBA00022741"/>
    </source>
</evidence>
<dbReference type="InterPro" id="IPR003136">
    <property type="entry name" value="Cytidylate_kin"/>
</dbReference>
<evidence type="ECO:0000313" key="10">
    <source>
        <dbReference type="EMBL" id="PAK21071.1"/>
    </source>
</evidence>
<gene>
    <name evidence="8 10" type="primary">cmk</name>
    <name evidence="10" type="ORF">CJJ23_04045</name>
</gene>
<evidence type="ECO:0000256" key="1">
    <source>
        <dbReference type="ARBA" id="ARBA00009427"/>
    </source>
</evidence>
<keyword evidence="2 8" id="KW-0808">Transferase</keyword>
<protein>
    <recommendedName>
        <fullName evidence="8">Cytidylate kinase</fullName>
        <shortName evidence="8">CK</shortName>
        <ecNumber evidence="8">2.7.4.25</ecNumber>
    </recommendedName>
    <alternativeName>
        <fullName evidence="8">Cytidine monophosphate kinase</fullName>
        <shortName evidence="8">CMP kinase</shortName>
    </alternativeName>
</protein>
<dbReference type="GO" id="GO:0036431">
    <property type="term" value="F:dCMP kinase activity"/>
    <property type="evidence" value="ECO:0007669"/>
    <property type="project" value="InterPro"/>
</dbReference>
<evidence type="ECO:0000256" key="2">
    <source>
        <dbReference type="ARBA" id="ARBA00022679"/>
    </source>
</evidence>
<feature type="domain" description="Cytidylate kinase" evidence="9">
    <location>
        <begin position="6"/>
        <end position="214"/>
    </location>
</feature>
<dbReference type="InterPro" id="IPR027417">
    <property type="entry name" value="P-loop_NTPase"/>
</dbReference>
<evidence type="ECO:0000256" key="5">
    <source>
        <dbReference type="ARBA" id="ARBA00022840"/>
    </source>
</evidence>
<name>A0A269TI50_9BACT</name>
<keyword evidence="3 8" id="KW-0547">Nucleotide-binding</keyword>
<dbReference type="InterPro" id="IPR011994">
    <property type="entry name" value="Cytidylate_kinase_dom"/>
</dbReference>
<dbReference type="GO" id="GO:0036430">
    <property type="term" value="F:CMP kinase activity"/>
    <property type="evidence" value="ECO:0007669"/>
    <property type="project" value="RHEA"/>
</dbReference>
<organism evidence="10 11">
    <name type="scientific">Mycoplasmopsis agassizii</name>
    <dbReference type="NCBI Taxonomy" id="33922"/>
    <lineage>
        <taxon>Bacteria</taxon>
        <taxon>Bacillati</taxon>
        <taxon>Mycoplasmatota</taxon>
        <taxon>Mycoplasmoidales</taxon>
        <taxon>Metamycoplasmataceae</taxon>
        <taxon>Mycoplasmopsis</taxon>
    </lineage>
</organism>
<keyword evidence="5 8" id="KW-0067">ATP-binding</keyword>
<evidence type="ECO:0000259" key="9">
    <source>
        <dbReference type="Pfam" id="PF02224"/>
    </source>
</evidence>
<comment type="caution">
    <text evidence="10">The sequence shown here is derived from an EMBL/GenBank/DDBJ whole genome shotgun (WGS) entry which is preliminary data.</text>
</comment>
<sequence>MKKINIAIDGPSGAGKSSISKILATQLNYVFINTGSFYRALAYEMMSKNWSVEQLIKELFNLNFLYENDEHLFLNGVNYSEFLRDPAISQKASEISKHAEIRNHVNNYITNLVKHNKGFILEGRDTTFKVAPNAELRLFMQASPDVRALRRTLQNETIGIHKDFKKVLEEVNFRDLQDSTREVDPLHIAEGVIVLDNSSLTFDETVTKILELVNEKISDK</sequence>
<accession>A0A269TI50</accession>
<dbReference type="Gene3D" id="3.40.50.300">
    <property type="entry name" value="P-loop containing nucleotide triphosphate hydrolases"/>
    <property type="match status" value="1"/>
</dbReference>
<comment type="similarity">
    <text evidence="1 8">Belongs to the cytidylate kinase family. Type 1 subfamily.</text>
</comment>
<evidence type="ECO:0000313" key="11">
    <source>
        <dbReference type="Proteomes" id="UP000216943"/>
    </source>
</evidence>
<dbReference type="NCBIfam" id="TIGR00017">
    <property type="entry name" value="cmk"/>
    <property type="match status" value="1"/>
</dbReference>
<dbReference type="GO" id="GO:0006220">
    <property type="term" value="P:pyrimidine nucleotide metabolic process"/>
    <property type="evidence" value="ECO:0007669"/>
    <property type="project" value="UniProtKB-UniRule"/>
</dbReference>
<dbReference type="AlphaFoldDB" id="A0A269TI50"/>
<dbReference type="RefSeq" id="WP_095335073.1">
    <property type="nucleotide sequence ID" value="NZ_NQNY01000014.1"/>
</dbReference>
<feature type="binding site" evidence="8">
    <location>
        <begin position="10"/>
        <end position="18"/>
    </location>
    <ligand>
        <name>ATP</name>
        <dbReference type="ChEBI" id="CHEBI:30616"/>
    </ligand>
</feature>
<dbReference type="CDD" id="cd02020">
    <property type="entry name" value="CMPK"/>
    <property type="match status" value="1"/>
</dbReference>
<dbReference type="GO" id="GO:0005524">
    <property type="term" value="F:ATP binding"/>
    <property type="evidence" value="ECO:0007669"/>
    <property type="project" value="UniProtKB-UniRule"/>
</dbReference>
<reference evidence="11" key="1">
    <citation type="submission" date="2017-08" db="EMBL/GenBank/DDBJ databases">
        <authorList>
            <person name="Alvarez-Ponce D."/>
            <person name="Weitzman C.L."/>
            <person name="Tillett R.L."/>
            <person name="Sandmeier F.C."/>
            <person name="Tracy C.R."/>
        </authorList>
    </citation>
    <scope>NUCLEOTIDE SEQUENCE [LARGE SCALE GENOMIC DNA]</scope>
    <source>
        <strain evidence="11">723</strain>
    </source>
</reference>
<dbReference type="Pfam" id="PF02224">
    <property type="entry name" value="Cytidylate_kin"/>
    <property type="match status" value="1"/>
</dbReference>
<dbReference type="GO" id="GO:0005737">
    <property type="term" value="C:cytoplasm"/>
    <property type="evidence" value="ECO:0007669"/>
    <property type="project" value="UniProtKB-SubCell"/>
</dbReference>
<dbReference type="HAMAP" id="MF_00238">
    <property type="entry name" value="Cytidyl_kinase_type1"/>
    <property type="match status" value="1"/>
</dbReference>
<comment type="catalytic activity">
    <reaction evidence="6 8">
        <text>dCMP + ATP = dCDP + ADP</text>
        <dbReference type="Rhea" id="RHEA:25094"/>
        <dbReference type="ChEBI" id="CHEBI:30616"/>
        <dbReference type="ChEBI" id="CHEBI:57566"/>
        <dbReference type="ChEBI" id="CHEBI:58593"/>
        <dbReference type="ChEBI" id="CHEBI:456216"/>
        <dbReference type="EC" id="2.7.4.25"/>
    </reaction>
</comment>
<evidence type="ECO:0000256" key="4">
    <source>
        <dbReference type="ARBA" id="ARBA00022777"/>
    </source>
</evidence>
<dbReference type="EC" id="2.7.4.25" evidence="8"/>
<proteinExistence type="inferred from homology"/>
<dbReference type="OrthoDB" id="9807434at2"/>
<dbReference type="EMBL" id="NQNY01000014">
    <property type="protein sequence ID" value="PAK21071.1"/>
    <property type="molecule type" value="Genomic_DNA"/>
</dbReference>
<dbReference type="Proteomes" id="UP000216943">
    <property type="component" value="Unassembled WGS sequence"/>
</dbReference>
<comment type="subcellular location">
    <subcellularLocation>
        <location evidence="8">Cytoplasm</location>
    </subcellularLocation>
</comment>
<keyword evidence="8" id="KW-0963">Cytoplasm</keyword>
<evidence type="ECO:0000256" key="8">
    <source>
        <dbReference type="HAMAP-Rule" id="MF_00238"/>
    </source>
</evidence>